<dbReference type="CDD" id="cd15482">
    <property type="entry name" value="Sialidase_non-viral"/>
    <property type="match status" value="1"/>
</dbReference>
<dbReference type="Gene3D" id="2.120.10.10">
    <property type="match status" value="1"/>
</dbReference>
<dbReference type="SUPFAM" id="SSF50939">
    <property type="entry name" value="Sialidases"/>
    <property type="match status" value="3"/>
</dbReference>
<evidence type="ECO:0000313" key="1">
    <source>
        <dbReference type="EMBL" id="KIA88802.1"/>
    </source>
</evidence>
<name>A0A0C1F6H8_9FLAO</name>
<dbReference type="InterPro" id="IPR026341">
    <property type="entry name" value="T9SS_type_B"/>
</dbReference>
<dbReference type="NCBIfam" id="TIGR04131">
    <property type="entry name" value="Bac_Flav_CTERM"/>
    <property type="match status" value="1"/>
</dbReference>
<evidence type="ECO:0008006" key="3">
    <source>
        <dbReference type="Google" id="ProtNLM"/>
    </source>
</evidence>
<reference evidence="1 2" key="1">
    <citation type="submission" date="2014-10" db="EMBL/GenBank/DDBJ databases">
        <title>Kaistella jeonii genome.</title>
        <authorList>
            <person name="Clayton J.T."/>
            <person name="Newman J.D."/>
        </authorList>
    </citation>
    <scope>NUCLEOTIDE SEQUENCE [LARGE SCALE GENOMIC DNA]</scope>
    <source>
        <strain evidence="1 2">DSM 17048</strain>
    </source>
</reference>
<dbReference type="OrthoDB" id="1652165at2"/>
<evidence type="ECO:0000313" key="2">
    <source>
        <dbReference type="Proteomes" id="UP000031473"/>
    </source>
</evidence>
<dbReference type="Gene3D" id="2.60.40.10">
    <property type="entry name" value="Immunoglobulins"/>
    <property type="match status" value="1"/>
</dbReference>
<dbReference type="RefSeq" id="WP_039351950.1">
    <property type="nucleotide sequence ID" value="NZ_FOLA01000007.1"/>
</dbReference>
<sequence length="2403" mass="257029">MQKFYLLLLLFFFQNIYSQTKPSDTANYLRNGMFENASGKIITSNSEKIKFTQERNRKIELEKHGMHKATQTAVEMCTNGGFEQVESISGSNYIKNFLYNIGDPPGPTQCKSISNTGDTSIPQYSPTNTSVMATSVPANLIDRFMGDIKAFDQYALKLNFENSSTYGSIAQGKRFKTNNENFLKFNYKAVLQSVYDSSHTDNQPFFKARILNKNNQVVSEFCLVGDEKNCIFTKVPQGGYGYVTLYTANWQSGILDISSIPNNEEFTVEFMASRCGLGGHFGYAYVDDICVLHSNESFVGSVTLDPLYAVCPTLPISVCGNYTLPNSGGITATLKKLTLKVYGATGNVVYTTTTPSSLDTVNNKFCFSLLAQNFPDILSGNYNVGVTADFDVAAGTGGGCGSSGNTSIFASANDPDANDGWDISFLNCYSGCTLNVNTAKISKCDTNHDGFEDFNLTSFDAQIVSSVSGLTFTYFKDYNSAFNNTNPISNFTSYNSASAVVYIRVWRDAGCYKIIPVNVEVKNPTANISGILNVCSGSTDLKASSGATYLWSTGETTQIITVTNIGIYTVTVTDSFGCSSLATVSIEPSQTAVTPTLEITQPSCFVSTGTIKVISPASEYSFNNGVTWVTNPIKTGLYPGNYEVLIKTAKGCTSYAQSVTIVPALTAYPNYNATQPKFCGDTGSITIITNSAFYSFDNGITWVTNSTFDLLQPGTYTIRTKDIAGCISNPAVILISSTTLGNPDFTVKSPACTVPGSITINTPSDFYTFNGGQTWVTTNVLSNVLSGNFSVGIKNNLGCTSYFQSIYIQPFQNTSPDYEVIQPTCGETGTIYIKTEADFYSFDNGATWTTSNTKDLSAGTYGIKLKNAAGCQSLSTAVYLYPPKLDYPFTSIVQPTCGNNGSITINTVSDFYSFDNGATWVTTNTKSLPAGSYQIMIKNALGCTSNAQSIYLSETKLPLPSVTITQPTCSTKGTITINTAASFYSINGGVNWYTTNVFTNLASSSYNVMIKNSQNCVSEANYVYFNQIYLDDPTYTAVNPSCGNIGNITFTSAADGYSIDGGYTWSTNPVFDNLPAGSYYLVVKNNANCKSNSISVYMNTTNLASPTVNIVQPVCGTKGTITVTSVATSYSFDGGYTWTTSPILNNVSPGYYSVMVKSGTCTSNTTSVNIVAFLLPNPTYTVTQPSCGVGGTISITTSATQYSINGGQTWSSSPNFTNLADGYYNLMVQNAQGCKSNSYGVSVGLTKFYLPQPNVMIIQPTCANKGSIKITTPATSYSFDGGQTWSAVNELTNLTSGSFRIVVKNAQGCTSNPYDMSIYINTFYLPRPLIKVIQPTCGNYGSITVVSQAAQYSFDNGATWSTNPVLLNPTPGYFTVLIKNAAGCISQGTSASISKFYLNQPSVTTIQPTCTSPKGSIFINTIADLYSFDNGTTWTTNPVKNNVNSGNYNILIKNSFGCISQSAYAYIYAAPAIPATPLVTIKQPTACDATDGSITITTSAASYTFNDGATWTTNPVKKNIGAGTYIVRIKTNSASCESASVAVTLNSGINIAAPSVSIVQPTCSVSTGSITVTTSAATYSFDDGLTFVYADTKSGLIPGTYKIKIKNAAGCISDAIVATVTTPAPLPAPAFSIVQPNCTNALGSIQITTSAAEYSFDNGITYVLTSMKSNLGPGTYNLMIKDSAGCTSLAGIATVDVQPITPGAPQISITQPSGCTASSGNVAVISAAAFYSFDDGATWITSASSNLSPGTYNIRIKLSINGCSSPATIATVDVPPNAPLLPVVAVIQPASCVNPFGNITITSTEYQYSFDNGLTYSFNSTSGQLAPGTYQLKVKNSAGCESGSVSVTINVPANTPKIPTATVQQIDCSHQSANITINESASQYSIDNGLTWQNSNTFTGLLPKTYLAKIKNTLGCESIAASVVVNTFINPTPKPLVNNIQDFCIQQNATITNILATGTNILWYNSPVGGTAIPATTYLVNGTTYFVTQTINGCESERTPVTVNIITTPPPTGNSPQTFCISQNAAVSNLVVVGSQIKWYSNNSGSSALPNNTVLQNGITYYATQTVQGCESVQRLPVAVILVTTNIPANDFAAPSLCSDENGTKKLNLMHYETDLVANSTNYSYVYFDQNNQLISDATNHTLQTGPNTFFVEISSNSGCKAKVKLTLQLNASPVVNVPSTAEFCPNDSVQLDAGTHAGIKSYSWTFNGNPFSNQQIISVNQSGTYQITVTNISGCNTVKSVVVKKVDLPVITEIQIENSTVRIIATGIGVLEYSIDGSQWQSSPTFYNVENGNHTAFVRSGSQPCAIAEKDFILFKIVNIFTPNSDGINDEWKIEGIEKYPGSKIRVIDRFGTIVLDKSVNGPFSWNGEYLSRKLPTGNYWYHIVVSDGRILSGYVMIKNRN</sequence>
<keyword evidence="2" id="KW-1185">Reference proteome</keyword>
<dbReference type="InterPro" id="IPR013783">
    <property type="entry name" value="Ig-like_fold"/>
</dbReference>
<organism evidence="1 2">
    <name type="scientific">Kaistella jeonii</name>
    <dbReference type="NCBI Taxonomy" id="266749"/>
    <lineage>
        <taxon>Bacteria</taxon>
        <taxon>Pseudomonadati</taxon>
        <taxon>Bacteroidota</taxon>
        <taxon>Flavobacteriia</taxon>
        <taxon>Flavobacteriales</taxon>
        <taxon>Weeksellaceae</taxon>
        <taxon>Chryseobacterium group</taxon>
        <taxon>Kaistella</taxon>
    </lineage>
</organism>
<gene>
    <name evidence="1" type="ORF">OA86_09100</name>
</gene>
<proteinExistence type="predicted"/>
<dbReference type="Pfam" id="PF13585">
    <property type="entry name" value="CHU_C"/>
    <property type="match status" value="1"/>
</dbReference>
<comment type="caution">
    <text evidence="1">The sequence shown here is derived from an EMBL/GenBank/DDBJ whole genome shotgun (WGS) entry which is preliminary data.</text>
</comment>
<dbReference type="InterPro" id="IPR036278">
    <property type="entry name" value="Sialidase_sf"/>
</dbReference>
<dbReference type="STRING" id="266749.SAMN05421876_107112"/>
<dbReference type="Proteomes" id="UP000031473">
    <property type="component" value="Unassembled WGS sequence"/>
</dbReference>
<accession>A0A0C1F6H8</accession>
<protein>
    <recommendedName>
        <fullName evidence="3">T9SS type B sorting domain-containing protein</fullName>
    </recommendedName>
</protein>
<dbReference type="EMBL" id="JSYL01000005">
    <property type="protein sequence ID" value="KIA88802.1"/>
    <property type="molecule type" value="Genomic_DNA"/>
</dbReference>